<accession>A0A1W9S028</accession>
<organism evidence="1 2">
    <name type="scientific">Candidatus Coatesbacteria bacterium 4484_99</name>
    <dbReference type="NCBI Taxonomy" id="1970774"/>
    <lineage>
        <taxon>Bacteria</taxon>
        <taxon>Candidatus Coatesiibacteriota</taxon>
    </lineage>
</organism>
<sequence>MRIIVILLVLSLPFLVISWDFKEQKLVVDDSLIAEIKQGDGGAIIIGDGGSRVGEIKDEGNRFAIYDGHKKEKGSLTNEGEVYDEKGNLIYTVKIAEGRVYDKNGDLAFSINKTGRVYNSRGDEIARILNYDKFLFEGVMLVVFFSDLI</sequence>
<name>A0A1W9S028_9BACT</name>
<dbReference type="Proteomes" id="UP000192611">
    <property type="component" value="Unassembled WGS sequence"/>
</dbReference>
<evidence type="ECO:0000313" key="2">
    <source>
        <dbReference type="Proteomes" id="UP000192611"/>
    </source>
</evidence>
<gene>
    <name evidence="1" type="ORF">B6D57_04390</name>
</gene>
<dbReference type="AlphaFoldDB" id="A0A1W9S028"/>
<comment type="caution">
    <text evidence="1">The sequence shown here is derived from an EMBL/GenBank/DDBJ whole genome shotgun (WGS) entry which is preliminary data.</text>
</comment>
<reference evidence="2" key="1">
    <citation type="submission" date="2017-03" db="EMBL/GenBank/DDBJ databases">
        <title>Novel pathways for hydrocarbon cycling and metabolic interdependencies in hydrothermal sediment communities.</title>
        <authorList>
            <person name="Dombrowski N."/>
            <person name="Seitz K."/>
            <person name="Teske A."/>
            <person name="Baker B."/>
        </authorList>
    </citation>
    <scope>NUCLEOTIDE SEQUENCE [LARGE SCALE GENOMIC DNA]</scope>
</reference>
<proteinExistence type="predicted"/>
<dbReference type="EMBL" id="NATQ01000090">
    <property type="protein sequence ID" value="OQX90201.1"/>
    <property type="molecule type" value="Genomic_DNA"/>
</dbReference>
<evidence type="ECO:0000313" key="1">
    <source>
        <dbReference type="EMBL" id="OQX90201.1"/>
    </source>
</evidence>
<protein>
    <submittedName>
        <fullName evidence="1">Uncharacterized protein</fullName>
    </submittedName>
</protein>